<evidence type="ECO:0000256" key="2">
    <source>
        <dbReference type="ARBA" id="ARBA00022801"/>
    </source>
</evidence>
<dbReference type="InterPro" id="IPR000801">
    <property type="entry name" value="Esterase-like"/>
</dbReference>
<dbReference type="AlphaFoldDB" id="A0AAE8SXB7"/>
<sequence>MATGAQVHLPYTGTWDLDSVSGDVYRIQVAWPMHWMDRSGHSDVPVLYIVDGNALFLTAAEAAWRRSATPRFQGGGLVVAIGYPLQDKVFSPRRNKDLTPPKLSATSRPYGGAGDFLDFIEGTVKPFVAKEVLAGSTLGREALFGHSFGGLFSLYALFNRPSLFDCFIAASPSIWWDDRLILEYEQRFREGKWATQHAGKDRPALMIAFGTWEQDVPRQAGETEEEYQNRWNRAQERGMVDNAKALYGRLHGYDLLSGLAVKEYPGEDHGTVMACALSRFLTTFFEEWPISVGPPLGVSQ</sequence>
<reference evidence="3" key="1">
    <citation type="submission" date="2018-03" db="EMBL/GenBank/DDBJ databases">
        <authorList>
            <person name="Guldener U."/>
        </authorList>
    </citation>
    <scope>NUCLEOTIDE SEQUENCE</scope>
</reference>
<evidence type="ECO:0000256" key="1">
    <source>
        <dbReference type="ARBA" id="ARBA00005622"/>
    </source>
</evidence>
<gene>
    <name evidence="3" type="ORF">DNG_07303</name>
</gene>
<dbReference type="InterPro" id="IPR052558">
    <property type="entry name" value="Siderophore_Hydrolase_D"/>
</dbReference>
<dbReference type="PANTHER" id="PTHR40841:SF2">
    <property type="entry name" value="SIDEROPHORE-DEGRADING ESTERASE (EUROFUNG)"/>
    <property type="match status" value="1"/>
</dbReference>
<name>A0AAE8SXB7_9PEZI</name>
<dbReference type="EMBL" id="ONZQ02000010">
    <property type="protein sequence ID" value="SPO04618.1"/>
    <property type="molecule type" value="Genomic_DNA"/>
</dbReference>
<comment type="caution">
    <text evidence="3">The sequence shown here is derived from an EMBL/GenBank/DDBJ whole genome shotgun (WGS) entry which is preliminary data.</text>
</comment>
<proteinExistence type="inferred from homology"/>
<dbReference type="GO" id="GO:0016788">
    <property type="term" value="F:hydrolase activity, acting on ester bonds"/>
    <property type="evidence" value="ECO:0007669"/>
    <property type="project" value="TreeGrafter"/>
</dbReference>
<dbReference type="SUPFAM" id="SSF53474">
    <property type="entry name" value="alpha/beta-Hydrolases"/>
    <property type="match status" value="1"/>
</dbReference>
<protein>
    <submittedName>
        <fullName evidence="3">Related to siderophore esterase IroE-like</fullName>
    </submittedName>
</protein>
<dbReference type="InterPro" id="IPR029058">
    <property type="entry name" value="AB_hydrolase_fold"/>
</dbReference>
<accession>A0AAE8SXB7</accession>
<dbReference type="Proteomes" id="UP001187682">
    <property type="component" value="Unassembled WGS sequence"/>
</dbReference>
<dbReference type="Pfam" id="PF00756">
    <property type="entry name" value="Esterase"/>
    <property type="match status" value="1"/>
</dbReference>
<keyword evidence="2" id="KW-0378">Hydrolase</keyword>
<comment type="similarity">
    <text evidence="1">Belongs to the esterase D family.</text>
</comment>
<dbReference type="Gene3D" id="3.40.50.1820">
    <property type="entry name" value="alpha/beta hydrolase"/>
    <property type="match status" value="1"/>
</dbReference>
<organism evidence="3 4">
    <name type="scientific">Cephalotrichum gorgonifer</name>
    <dbReference type="NCBI Taxonomy" id="2041049"/>
    <lineage>
        <taxon>Eukaryota</taxon>
        <taxon>Fungi</taxon>
        <taxon>Dikarya</taxon>
        <taxon>Ascomycota</taxon>
        <taxon>Pezizomycotina</taxon>
        <taxon>Sordariomycetes</taxon>
        <taxon>Hypocreomycetidae</taxon>
        <taxon>Microascales</taxon>
        <taxon>Microascaceae</taxon>
        <taxon>Cephalotrichum</taxon>
    </lineage>
</organism>
<dbReference type="PANTHER" id="PTHR40841">
    <property type="entry name" value="SIDEROPHORE TRIACETYLFUSARININE C ESTERASE"/>
    <property type="match status" value="1"/>
</dbReference>
<evidence type="ECO:0000313" key="3">
    <source>
        <dbReference type="EMBL" id="SPO04618.1"/>
    </source>
</evidence>
<evidence type="ECO:0000313" key="4">
    <source>
        <dbReference type="Proteomes" id="UP001187682"/>
    </source>
</evidence>
<keyword evidence="4" id="KW-1185">Reference proteome</keyword>